<evidence type="ECO:0000313" key="3">
    <source>
        <dbReference type="Proteomes" id="UP000001542"/>
    </source>
</evidence>
<evidence type="ECO:0000313" key="2">
    <source>
        <dbReference type="EMBL" id="EAY06936.1"/>
    </source>
</evidence>
<dbReference type="RefSeq" id="XP_001319159.1">
    <property type="nucleotide sequence ID" value="XM_001319124.1"/>
</dbReference>
<dbReference type="InParanoid" id="A2EK43"/>
<feature type="transmembrane region" description="Helical" evidence="1">
    <location>
        <begin position="271"/>
        <end position="296"/>
    </location>
</feature>
<reference evidence="2" key="1">
    <citation type="submission" date="2006-10" db="EMBL/GenBank/DDBJ databases">
        <authorList>
            <person name="Amadeo P."/>
            <person name="Zhao Q."/>
            <person name="Wortman J."/>
            <person name="Fraser-Liggett C."/>
            <person name="Carlton J."/>
        </authorList>
    </citation>
    <scope>NUCLEOTIDE SEQUENCE</scope>
    <source>
        <strain evidence="2">G3</strain>
    </source>
</reference>
<dbReference type="VEuPathDB" id="TrichDB:TVAG_099760"/>
<protein>
    <submittedName>
        <fullName evidence="2">Uncharacterized protein</fullName>
    </submittedName>
</protein>
<name>A2EK43_TRIV3</name>
<sequence length="318" mass="36280">MNYIYLPPVLEIVECEFKDISVIADSGSAINFDHPMYEFLSYDPKIKIDSCLFLNCVSDSCPGAVRINYTHAQVSINKMCSLNCGGNYYTIFCILTNSSAHINASTIFSTHDTITQYERYASGINPLPKYIGNYSISFLNGLNHTHGKYFTAPHDGLGVNVSYSHFENLSSLSFLGIDNSNILKCNFIEVTCDITYGINLNYIFYECVFDKTNIIDNFEYRFKSPIEKINETFINCYIKKYNETFDGKIISLDLYLNNKCNFPIDRKDRTLLIISLVVASATLLILSSVLITFFIYRRKQNVIDARHTLEQNLLNDFG</sequence>
<organism evidence="2 3">
    <name type="scientific">Trichomonas vaginalis (strain ATCC PRA-98 / G3)</name>
    <dbReference type="NCBI Taxonomy" id="412133"/>
    <lineage>
        <taxon>Eukaryota</taxon>
        <taxon>Metamonada</taxon>
        <taxon>Parabasalia</taxon>
        <taxon>Trichomonadida</taxon>
        <taxon>Trichomonadidae</taxon>
        <taxon>Trichomonas</taxon>
    </lineage>
</organism>
<keyword evidence="1" id="KW-0472">Membrane</keyword>
<evidence type="ECO:0000256" key="1">
    <source>
        <dbReference type="SAM" id="Phobius"/>
    </source>
</evidence>
<proteinExistence type="predicted"/>
<accession>A2EK43</accession>
<keyword evidence="3" id="KW-1185">Reference proteome</keyword>
<dbReference type="EMBL" id="DS113411">
    <property type="protein sequence ID" value="EAY06936.1"/>
    <property type="molecule type" value="Genomic_DNA"/>
</dbReference>
<keyword evidence="1" id="KW-1133">Transmembrane helix</keyword>
<dbReference type="Proteomes" id="UP000001542">
    <property type="component" value="Unassembled WGS sequence"/>
</dbReference>
<gene>
    <name evidence="2" type="ORF">TVAG_099760</name>
</gene>
<reference evidence="2" key="2">
    <citation type="journal article" date="2007" name="Science">
        <title>Draft genome sequence of the sexually transmitted pathogen Trichomonas vaginalis.</title>
        <authorList>
            <person name="Carlton J.M."/>
            <person name="Hirt R.P."/>
            <person name="Silva J.C."/>
            <person name="Delcher A.L."/>
            <person name="Schatz M."/>
            <person name="Zhao Q."/>
            <person name="Wortman J.R."/>
            <person name="Bidwell S.L."/>
            <person name="Alsmark U.C.M."/>
            <person name="Besteiro S."/>
            <person name="Sicheritz-Ponten T."/>
            <person name="Noel C.J."/>
            <person name="Dacks J.B."/>
            <person name="Foster P.G."/>
            <person name="Simillion C."/>
            <person name="Van de Peer Y."/>
            <person name="Miranda-Saavedra D."/>
            <person name="Barton G.J."/>
            <person name="Westrop G.D."/>
            <person name="Mueller S."/>
            <person name="Dessi D."/>
            <person name="Fiori P.L."/>
            <person name="Ren Q."/>
            <person name="Paulsen I."/>
            <person name="Zhang H."/>
            <person name="Bastida-Corcuera F.D."/>
            <person name="Simoes-Barbosa A."/>
            <person name="Brown M.T."/>
            <person name="Hayes R.D."/>
            <person name="Mukherjee M."/>
            <person name="Okumura C.Y."/>
            <person name="Schneider R."/>
            <person name="Smith A.J."/>
            <person name="Vanacova S."/>
            <person name="Villalvazo M."/>
            <person name="Haas B.J."/>
            <person name="Pertea M."/>
            <person name="Feldblyum T.V."/>
            <person name="Utterback T.R."/>
            <person name="Shu C.L."/>
            <person name="Osoegawa K."/>
            <person name="de Jong P.J."/>
            <person name="Hrdy I."/>
            <person name="Horvathova L."/>
            <person name="Zubacova Z."/>
            <person name="Dolezal P."/>
            <person name="Malik S.B."/>
            <person name="Logsdon J.M. Jr."/>
            <person name="Henze K."/>
            <person name="Gupta A."/>
            <person name="Wang C.C."/>
            <person name="Dunne R.L."/>
            <person name="Upcroft J.A."/>
            <person name="Upcroft P."/>
            <person name="White O."/>
            <person name="Salzberg S.L."/>
            <person name="Tang P."/>
            <person name="Chiu C.-H."/>
            <person name="Lee Y.-S."/>
            <person name="Embley T.M."/>
            <person name="Coombs G.H."/>
            <person name="Mottram J.C."/>
            <person name="Tachezy J."/>
            <person name="Fraser-Liggett C.M."/>
            <person name="Johnson P.J."/>
        </authorList>
    </citation>
    <scope>NUCLEOTIDE SEQUENCE [LARGE SCALE GENOMIC DNA]</scope>
    <source>
        <strain evidence="2">G3</strain>
    </source>
</reference>
<dbReference type="KEGG" id="tva:4764818"/>
<dbReference type="AlphaFoldDB" id="A2EK43"/>
<dbReference type="VEuPathDB" id="TrichDB:TVAGG3_0838130"/>
<keyword evidence="1" id="KW-0812">Transmembrane</keyword>